<feature type="transmembrane region" description="Helical" evidence="8">
    <location>
        <begin position="111"/>
        <end position="131"/>
    </location>
</feature>
<keyword evidence="8" id="KW-1133">Transmembrane helix</keyword>
<dbReference type="SMART" id="SM00388">
    <property type="entry name" value="HisKA"/>
    <property type="match status" value="1"/>
</dbReference>
<keyword evidence="7" id="KW-0175">Coiled coil</keyword>
<dbReference type="Pfam" id="PF00512">
    <property type="entry name" value="HisKA"/>
    <property type="match status" value="1"/>
</dbReference>
<dbReference type="Gene3D" id="1.10.287.130">
    <property type="match status" value="1"/>
</dbReference>
<dbReference type="InterPro" id="IPR003661">
    <property type="entry name" value="HisK_dim/P_dom"/>
</dbReference>
<keyword evidence="5 11" id="KW-0418">Kinase</keyword>
<evidence type="ECO:0000256" key="8">
    <source>
        <dbReference type="SAM" id="Phobius"/>
    </source>
</evidence>
<comment type="catalytic activity">
    <reaction evidence="1">
        <text>ATP + protein L-histidine = ADP + protein N-phospho-L-histidine.</text>
        <dbReference type="EC" id="2.7.13.3"/>
    </reaction>
</comment>
<evidence type="ECO:0000256" key="2">
    <source>
        <dbReference type="ARBA" id="ARBA00012438"/>
    </source>
</evidence>
<keyword evidence="4" id="KW-0808">Transferase</keyword>
<dbReference type="EMBL" id="CP097638">
    <property type="protein sequence ID" value="URI12037.1"/>
    <property type="molecule type" value="Genomic_DNA"/>
</dbReference>
<reference evidence="11" key="1">
    <citation type="submission" date="2022-05" db="EMBL/GenBank/DDBJ databases">
        <title>An RpoN-dependent PEP-CTERM gene is involved in floc formation of an Aquincola tertiaricarbonis strain.</title>
        <authorList>
            <person name="Qiu D."/>
            <person name="Xia M."/>
        </authorList>
    </citation>
    <scope>NUCLEOTIDE SEQUENCE</scope>
    <source>
        <strain evidence="11">RN12</strain>
        <plasmid evidence="11">B</plasmid>
    </source>
</reference>
<feature type="transmembrane region" description="Helical" evidence="8">
    <location>
        <begin position="137"/>
        <end position="154"/>
    </location>
</feature>
<keyword evidence="12" id="KW-1185">Reference proteome</keyword>
<dbReference type="InterPro" id="IPR036890">
    <property type="entry name" value="HATPase_C_sf"/>
</dbReference>
<evidence type="ECO:0000256" key="3">
    <source>
        <dbReference type="ARBA" id="ARBA00022553"/>
    </source>
</evidence>
<gene>
    <name evidence="11" type="ORF">MW290_32870</name>
</gene>
<evidence type="ECO:0000313" key="12">
    <source>
        <dbReference type="Proteomes" id="UP001056201"/>
    </source>
</evidence>
<feature type="domain" description="Response regulatory" evidence="10">
    <location>
        <begin position="493"/>
        <end position="605"/>
    </location>
</feature>
<dbReference type="InterPro" id="IPR003594">
    <property type="entry name" value="HATPase_dom"/>
</dbReference>
<evidence type="ECO:0000256" key="4">
    <source>
        <dbReference type="ARBA" id="ARBA00022679"/>
    </source>
</evidence>
<geneLocation type="plasmid" evidence="11 12">
    <name>B</name>
</geneLocation>
<dbReference type="InterPro" id="IPR005467">
    <property type="entry name" value="His_kinase_dom"/>
</dbReference>
<protein>
    <recommendedName>
        <fullName evidence="2">histidine kinase</fullName>
        <ecNumber evidence="2">2.7.13.3</ecNumber>
    </recommendedName>
</protein>
<dbReference type="EC" id="2.7.13.3" evidence="2"/>
<keyword evidence="3 6" id="KW-0597">Phosphoprotein</keyword>
<dbReference type="InterPro" id="IPR004358">
    <property type="entry name" value="Sig_transdc_His_kin-like_C"/>
</dbReference>
<dbReference type="SUPFAM" id="SSF47384">
    <property type="entry name" value="Homodimeric domain of signal transducing histidine kinase"/>
    <property type="match status" value="1"/>
</dbReference>
<evidence type="ECO:0000256" key="1">
    <source>
        <dbReference type="ARBA" id="ARBA00000085"/>
    </source>
</evidence>
<dbReference type="InterPro" id="IPR001789">
    <property type="entry name" value="Sig_transdc_resp-reg_receiver"/>
</dbReference>
<dbReference type="SUPFAM" id="SSF55874">
    <property type="entry name" value="ATPase domain of HSP90 chaperone/DNA topoisomerase II/histidine kinase"/>
    <property type="match status" value="1"/>
</dbReference>
<dbReference type="PANTHER" id="PTHR43047:SF72">
    <property type="entry name" value="OSMOSENSING HISTIDINE PROTEIN KINASE SLN1"/>
    <property type="match status" value="1"/>
</dbReference>
<feature type="modified residue" description="4-aspartylphosphate" evidence="6">
    <location>
        <position position="542"/>
    </location>
</feature>
<evidence type="ECO:0000256" key="6">
    <source>
        <dbReference type="PROSITE-ProRule" id="PRU00169"/>
    </source>
</evidence>
<dbReference type="SUPFAM" id="SSF52172">
    <property type="entry name" value="CheY-like"/>
    <property type="match status" value="1"/>
</dbReference>
<feature type="transmembrane region" description="Helical" evidence="8">
    <location>
        <begin position="68"/>
        <end position="85"/>
    </location>
</feature>
<feature type="transmembrane region" description="Helical" evidence="8">
    <location>
        <begin position="39"/>
        <end position="62"/>
    </location>
</feature>
<evidence type="ECO:0000256" key="5">
    <source>
        <dbReference type="ARBA" id="ARBA00022777"/>
    </source>
</evidence>
<evidence type="ECO:0000259" key="10">
    <source>
        <dbReference type="PROSITE" id="PS50110"/>
    </source>
</evidence>
<keyword evidence="8" id="KW-0472">Membrane</keyword>
<dbReference type="PANTHER" id="PTHR43047">
    <property type="entry name" value="TWO-COMPONENT HISTIDINE PROTEIN KINASE"/>
    <property type="match status" value="1"/>
</dbReference>
<dbReference type="PRINTS" id="PR00344">
    <property type="entry name" value="BCTRLSENSOR"/>
</dbReference>
<dbReference type="GO" id="GO:0016301">
    <property type="term" value="F:kinase activity"/>
    <property type="evidence" value="ECO:0007669"/>
    <property type="project" value="UniProtKB-KW"/>
</dbReference>
<feature type="coiled-coil region" evidence="7">
    <location>
        <begin position="212"/>
        <end position="247"/>
    </location>
</feature>
<evidence type="ECO:0000313" key="11">
    <source>
        <dbReference type="EMBL" id="URI12037.1"/>
    </source>
</evidence>
<feature type="domain" description="Histidine kinase" evidence="9">
    <location>
        <begin position="258"/>
        <end position="474"/>
    </location>
</feature>
<keyword evidence="11" id="KW-0614">Plasmid</keyword>
<evidence type="ECO:0000256" key="7">
    <source>
        <dbReference type="SAM" id="Coils"/>
    </source>
</evidence>
<sequence length="628" mass="66732">MSEQGRAAEGPQVEVAGKAAGGDYSPDAGETARAMTANAVVSAVANVPLLLAAVALVVYMAFEAGLSVPGTIFGAFGLAASGWRWSMSKRYRLREPFDEGMAWAARREIELNAGLSGLMWGYGALAIYPHLKEVAQIAYPMLLAGSAGVAALYAPLAGRAYLYMIVPQVASLVIAHLAFDGLRSIGLAAIVAGFGFTMHRSAQLSKAAGERLARALLERDRLRADHARLAELELTEAKLAAESARNEAAATRDLFIAKVSHEFRTPLQTIVALADLLALKTADERSKGLQEPVQRLSRAADQLMHQANDLAAFVRANQAAGYEIRERPVRLDEVVAASITELRELANRKGVDVRVTVPAISLHADDMRLQQIIGNLVSNAVKYTSHGLIEIHADVDGDGPHTMTLWVSDTGSGIAEEVLPNVFDPWFRGTREARGLGLGLSIVRSLVAQLGGTAEIKSEKGRGTRATVHIPVKVLDQQPHRPLSGSSSLSGLHVLVVDDEDSVRSAVADLLRAKGAECVEAPGTDEALQELGSKAFEVALVDIQMPGADGYELARRLRSRYPECDTRLIAMSAFGLAEEHGHLFNAYVAKPSKADKMVGTIIQTLAHGRAAGANAAPLSNSSGASSTA</sequence>
<dbReference type="Pfam" id="PF02518">
    <property type="entry name" value="HATPase_c"/>
    <property type="match status" value="1"/>
</dbReference>
<dbReference type="RefSeq" id="WP_250200207.1">
    <property type="nucleotide sequence ID" value="NZ_CP097638.1"/>
</dbReference>
<dbReference type="Proteomes" id="UP001056201">
    <property type="component" value="Plasmid B"/>
</dbReference>
<dbReference type="SMART" id="SM00387">
    <property type="entry name" value="HATPase_c"/>
    <property type="match status" value="1"/>
</dbReference>
<dbReference type="InterPro" id="IPR011006">
    <property type="entry name" value="CheY-like_superfamily"/>
</dbReference>
<organism evidence="11 12">
    <name type="scientific">Aquincola tertiaricarbonis</name>
    <dbReference type="NCBI Taxonomy" id="391953"/>
    <lineage>
        <taxon>Bacteria</taxon>
        <taxon>Pseudomonadati</taxon>
        <taxon>Pseudomonadota</taxon>
        <taxon>Betaproteobacteria</taxon>
        <taxon>Burkholderiales</taxon>
        <taxon>Sphaerotilaceae</taxon>
        <taxon>Aquincola</taxon>
    </lineage>
</organism>
<dbReference type="Gene3D" id="3.30.565.10">
    <property type="entry name" value="Histidine kinase-like ATPase, C-terminal domain"/>
    <property type="match status" value="1"/>
</dbReference>
<dbReference type="PROSITE" id="PS50110">
    <property type="entry name" value="RESPONSE_REGULATORY"/>
    <property type="match status" value="1"/>
</dbReference>
<dbReference type="Gene3D" id="3.40.50.2300">
    <property type="match status" value="1"/>
</dbReference>
<dbReference type="PROSITE" id="PS50109">
    <property type="entry name" value="HIS_KIN"/>
    <property type="match status" value="1"/>
</dbReference>
<dbReference type="CDD" id="cd00082">
    <property type="entry name" value="HisKA"/>
    <property type="match status" value="1"/>
</dbReference>
<accession>A0ABY4SFF2</accession>
<proteinExistence type="predicted"/>
<keyword evidence="8" id="KW-0812">Transmembrane</keyword>
<dbReference type="SMART" id="SM00448">
    <property type="entry name" value="REC"/>
    <property type="match status" value="1"/>
</dbReference>
<evidence type="ECO:0000259" key="9">
    <source>
        <dbReference type="PROSITE" id="PS50109"/>
    </source>
</evidence>
<name>A0ABY4SFF2_AQUTE</name>
<dbReference type="CDD" id="cd17546">
    <property type="entry name" value="REC_hyHK_CKI1_RcsC-like"/>
    <property type="match status" value="1"/>
</dbReference>
<dbReference type="Pfam" id="PF00072">
    <property type="entry name" value="Response_reg"/>
    <property type="match status" value="1"/>
</dbReference>
<dbReference type="InterPro" id="IPR036097">
    <property type="entry name" value="HisK_dim/P_sf"/>
</dbReference>